<dbReference type="InterPro" id="IPR011990">
    <property type="entry name" value="TPR-like_helical_dom_sf"/>
</dbReference>
<name>A0A645C6F2_9ZZZZ</name>
<dbReference type="SMART" id="SM00530">
    <property type="entry name" value="HTH_XRE"/>
    <property type="match status" value="1"/>
</dbReference>
<evidence type="ECO:0000256" key="4">
    <source>
        <dbReference type="ARBA" id="ARBA00022803"/>
    </source>
</evidence>
<evidence type="ECO:0000256" key="3">
    <source>
        <dbReference type="ARBA" id="ARBA00022737"/>
    </source>
</evidence>
<organism evidence="6">
    <name type="scientific">bioreactor metagenome</name>
    <dbReference type="NCBI Taxonomy" id="1076179"/>
    <lineage>
        <taxon>unclassified sequences</taxon>
        <taxon>metagenomes</taxon>
        <taxon>ecological metagenomes</taxon>
    </lineage>
</organism>
<dbReference type="PROSITE" id="PS50943">
    <property type="entry name" value="HTH_CROC1"/>
    <property type="match status" value="1"/>
</dbReference>
<sequence length="430" mass="50892">MNILSLGEKIKKLRKEQNMTLKELAGDRITAAQISHIERDKSHTSYELLEYLSNKLGVSVDYLLETKEMQSKKITDNLILKSEIYIKCDELEKAEEQIKEIIDICKEYKLNESYGKCNNLLAEINCKKEDYTCAVYYYEKALYYFIKNEDKDDIYNCYVNIGNIYMIDKFYKGALTRFMFAKEVLDESNIEDADIYKELYSKISECYMKLNQPQKSLEFMEKIDRIDNEDCIKEEVNILVLKAKNLLNVGKYSESKECFNKALEIIEKEENKNRLAKVYLSMSKIYSEMGDIDKHLEYSQKVYDITKRDENQYMMESLFNMIDSYVKRGEYDMAQRYCKLALVSSIKNKDKYYEYKSLKFYSDMYKNKDEVEASIDYLNKCIDIAKGLENKKILASLYIELGRLYSSISKEKELECYQKGVIIYKELDII</sequence>
<dbReference type="EMBL" id="VSSQ01025178">
    <property type="protein sequence ID" value="MPM73145.1"/>
    <property type="molecule type" value="Genomic_DNA"/>
</dbReference>
<dbReference type="SUPFAM" id="SSF48452">
    <property type="entry name" value="TPR-like"/>
    <property type="match status" value="3"/>
</dbReference>
<dbReference type="CDD" id="cd00093">
    <property type="entry name" value="HTH_XRE"/>
    <property type="match status" value="1"/>
</dbReference>
<protein>
    <recommendedName>
        <fullName evidence="5">HTH cro/C1-type domain-containing protein</fullName>
    </recommendedName>
</protein>
<dbReference type="GO" id="GO:0003677">
    <property type="term" value="F:DNA binding"/>
    <property type="evidence" value="ECO:0007669"/>
    <property type="project" value="InterPro"/>
</dbReference>
<dbReference type="Gene3D" id="1.10.260.40">
    <property type="entry name" value="lambda repressor-like DNA-binding domains"/>
    <property type="match status" value="1"/>
</dbReference>
<dbReference type="PANTHER" id="PTHR46630:SF1">
    <property type="entry name" value="TETRATRICOPEPTIDE REPEAT PROTEIN 29"/>
    <property type="match status" value="1"/>
</dbReference>
<dbReference type="InterPro" id="IPR001387">
    <property type="entry name" value="Cro/C1-type_HTH"/>
</dbReference>
<dbReference type="Gene3D" id="1.25.40.10">
    <property type="entry name" value="Tetratricopeptide repeat domain"/>
    <property type="match status" value="2"/>
</dbReference>
<dbReference type="PROSITE" id="PS50005">
    <property type="entry name" value="TPR"/>
    <property type="match status" value="1"/>
</dbReference>
<evidence type="ECO:0000313" key="6">
    <source>
        <dbReference type="EMBL" id="MPM73145.1"/>
    </source>
</evidence>
<evidence type="ECO:0000256" key="1">
    <source>
        <dbReference type="ARBA" id="ARBA00004496"/>
    </source>
</evidence>
<dbReference type="InterPro" id="IPR051476">
    <property type="entry name" value="Bac_ResReg_Asp_Phosphatase"/>
</dbReference>
<dbReference type="Pfam" id="PF13181">
    <property type="entry name" value="TPR_8"/>
    <property type="match status" value="2"/>
</dbReference>
<keyword evidence="3" id="KW-0677">Repeat</keyword>
<evidence type="ECO:0000259" key="5">
    <source>
        <dbReference type="PROSITE" id="PS50943"/>
    </source>
</evidence>
<dbReference type="InterPro" id="IPR010982">
    <property type="entry name" value="Lambda_DNA-bd_dom_sf"/>
</dbReference>
<gene>
    <name evidence="6" type="ORF">SDC9_120121</name>
</gene>
<keyword evidence="2" id="KW-0963">Cytoplasm</keyword>
<feature type="domain" description="HTH cro/C1-type" evidence="5">
    <location>
        <begin position="10"/>
        <end position="63"/>
    </location>
</feature>
<accession>A0A645C6F2</accession>
<reference evidence="6" key="1">
    <citation type="submission" date="2019-08" db="EMBL/GenBank/DDBJ databases">
        <authorList>
            <person name="Kucharzyk K."/>
            <person name="Murdoch R.W."/>
            <person name="Higgins S."/>
            <person name="Loffler F."/>
        </authorList>
    </citation>
    <scope>NUCLEOTIDE SEQUENCE</scope>
</reference>
<dbReference type="GO" id="GO:0005737">
    <property type="term" value="C:cytoplasm"/>
    <property type="evidence" value="ECO:0007669"/>
    <property type="project" value="UniProtKB-SubCell"/>
</dbReference>
<comment type="caution">
    <text evidence="6">The sequence shown here is derived from an EMBL/GenBank/DDBJ whole genome shotgun (WGS) entry which is preliminary data.</text>
</comment>
<dbReference type="Pfam" id="PF13424">
    <property type="entry name" value="TPR_12"/>
    <property type="match status" value="1"/>
</dbReference>
<dbReference type="PANTHER" id="PTHR46630">
    <property type="entry name" value="TETRATRICOPEPTIDE REPEAT PROTEIN 29"/>
    <property type="match status" value="1"/>
</dbReference>
<evidence type="ECO:0000256" key="2">
    <source>
        <dbReference type="ARBA" id="ARBA00022490"/>
    </source>
</evidence>
<keyword evidence="4" id="KW-0802">TPR repeat</keyword>
<comment type="subcellular location">
    <subcellularLocation>
        <location evidence="1">Cytoplasm</location>
    </subcellularLocation>
</comment>
<dbReference type="InterPro" id="IPR019734">
    <property type="entry name" value="TPR_rpt"/>
</dbReference>
<dbReference type="Pfam" id="PF01381">
    <property type="entry name" value="HTH_3"/>
    <property type="match status" value="1"/>
</dbReference>
<dbReference type="SUPFAM" id="SSF47413">
    <property type="entry name" value="lambda repressor-like DNA-binding domains"/>
    <property type="match status" value="1"/>
</dbReference>
<dbReference type="AlphaFoldDB" id="A0A645C6F2"/>
<dbReference type="SMART" id="SM00028">
    <property type="entry name" value="TPR"/>
    <property type="match status" value="7"/>
</dbReference>
<proteinExistence type="predicted"/>